<keyword evidence="1" id="KW-0732">Signal</keyword>
<sequence>MTYPLARLLRAMPLLFMLGGLLAAFDAEANYPCSGGKGGVSHCSGALFVCNDGSISGSKKVCTGPQGGGGAARGLFAPQQATGSGAGAGDCACRSGRICTGPRGGQYCLSDSGAKSYVRR</sequence>
<name>A0AAW8CUL0_9BURK</name>
<dbReference type="EMBL" id="JAUSRD010000003">
    <property type="protein sequence ID" value="MDP9892622.1"/>
    <property type="molecule type" value="Genomic_DNA"/>
</dbReference>
<dbReference type="AlphaFoldDB" id="A0AAW8CUL0"/>
<evidence type="ECO:0000256" key="1">
    <source>
        <dbReference type="SAM" id="SignalP"/>
    </source>
</evidence>
<evidence type="ECO:0000313" key="2">
    <source>
        <dbReference type="EMBL" id="MDP9892622.1"/>
    </source>
</evidence>
<comment type="caution">
    <text evidence="2">The sequence shown here is derived from an EMBL/GenBank/DDBJ whole genome shotgun (WGS) entry which is preliminary data.</text>
</comment>
<evidence type="ECO:0000313" key="3">
    <source>
        <dbReference type="Proteomes" id="UP001242045"/>
    </source>
</evidence>
<dbReference type="Proteomes" id="UP001242045">
    <property type="component" value="Unassembled WGS sequence"/>
</dbReference>
<reference evidence="2" key="1">
    <citation type="submission" date="2023-07" db="EMBL/GenBank/DDBJ databases">
        <title>Sorghum-associated microbial communities from plants grown in Nebraska, USA.</title>
        <authorList>
            <person name="Schachtman D."/>
        </authorList>
    </citation>
    <scope>NUCLEOTIDE SEQUENCE</scope>
    <source>
        <strain evidence="2">DS3754</strain>
    </source>
</reference>
<feature type="chain" id="PRO_5043970154" description="PBCV-specific basic adaptor domain-containing protein" evidence="1">
    <location>
        <begin position="24"/>
        <end position="120"/>
    </location>
</feature>
<feature type="signal peptide" evidence="1">
    <location>
        <begin position="1"/>
        <end position="23"/>
    </location>
</feature>
<evidence type="ECO:0008006" key="4">
    <source>
        <dbReference type="Google" id="ProtNLM"/>
    </source>
</evidence>
<protein>
    <recommendedName>
        <fullName evidence="4">PBCV-specific basic adaptor domain-containing protein</fullName>
    </recommendedName>
</protein>
<proteinExistence type="predicted"/>
<accession>A0AAW8CUL0</accession>
<organism evidence="2 3">
    <name type="scientific">Variovorax boronicumulans</name>
    <dbReference type="NCBI Taxonomy" id="436515"/>
    <lineage>
        <taxon>Bacteria</taxon>
        <taxon>Pseudomonadati</taxon>
        <taxon>Pseudomonadota</taxon>
        <taxon>Betaproteobacteria</taxon>
        <taxon>Burkholderiales</taxon>
        <taxon>Comamonadaceae</taxon>
        <taxon>Variovorax</taxon>
    </lineage>
</organism>
<dbReference type="RefSeq" id="WP_307501630.1">
    <property type="nucleotide sequence ID" value="NZ_JAUSRD010000003.1"/>
</dbReference>
<gene>
    <name evidence="2" type="ORF">J2W31_001727</name>
</gene>